<feature type="region of interest" description="Disordered" evidence="4">
    <location>
        <begin position="101"/>
        <end position="149"/>
    </location>
</feature>
<dbReference type="InterPro" id="IPR050613">
    <property type="entry name" value="Sec_Metabolite_Reg"/>
</dbReference>
<dbReference type="GO" id="GO:0003677">
    <property type="term" value="F:DNA binding"/>
    <property type="evidence" value="ECO:0007669"/>
    <property type="project" value="InterPro"/>
</dbReference>
<dbReference type="InterPro" id="IPR036864">
    <property type="entry name" value="Zn2-C6_fun-type_DNA-bd_sf"/>
</dbReference>
<comment type="subcellular location">
    <subcellularLocation>
        <location evidence="1">Nucleus</location>
    </subcellularLocation>
</comment>
<feature type="compositionally biased region" description="Polar residues" evidence="4">
    <location>
        <begin position="8"/>
        <end position="28"/>
    </location>
</feature>
<dbReference type="InterPro" id="IPR001138">
    <property type="entry name" value="Zn2Cys6_DnaBD"/>
</dbReference>
<dbReference type="PROSITE" id="PS50048">
    <property type="entry name" value="ZN2_CY6_FUNGAL_2"/>
    <property type="match status" value="1"/>
</dbReference>
<evidence type="ECO:0000313" key="7">
    <source>
        <dbReference type="Proteomes" id="UP000887226"/>
    </source>
</evidence>
<keyword evidence="3" id="KW-0539">Nucleus</keyword>
<gene>
    <name evidence="6" type="ORF">BJ878DRAFT_274233</name>
</gene>
<proteinExistence type="predicted"/>
<dbReference type="InterPro" id="IPR007219">
    <property type="entry name" value="XnlR_reg_dom"/>
</dbReference>
<dbReference type="Pfam" id="PF04082">
    <property type="entry name" value="Fungal_trans"/>
    <property type="match status" value="1"/>
</dbReference>
<evidence type="ECO:0000256" key="3">
    <source>
        <dbReference type="ARBA" id="ARBA00023242"/>
    </source>
</evidence>
<dbReference type="GO" id="GO:0000981">
    <property type="term" value="F:DNA-binding transcription factor activity, RNA polymerase II-specific"/>
    <property type="evidence" value="ECO:0007669"/>
    <property type="project" value="InterPro"/>
</dbReference>
<evidence type="ECO:0000313" key="6">
    <source>
        <dbReference type="EMBL" id="KAG9246582.1"/>
    </source>
</evidence>
<feature type="compositionally biased region" description="Gly residues" evidence="4">
    <location>
        <begin position="105"/>
        <end position="121"/>
    </location>
</feature>
<dbReference type="OrthoDB" id="424974at2759"/>
<dbReference type="AlphaFoldDB" id="A0A9P8CH61"/>
<name>A0A9P8CH61_9HELO</name>
<sequence length="822" mass="93272">MDPPYPPQSHSQYESPQTQNHNVLQPQAQRIRRRNRMITSCLECRRRKLKCDKSHPCANCVRGIRDCVFLDQASQLKLTEIKEKVGSLERLLERDARSTFRVTGSGLGGGDEGTSVGGKGGQWEDDRENDRENDREDDLPALDDERHLEPTPLAIEDAAYGDDGEDDDLLDLGIQMGKMRITERIGGLFRPKIAQELDVALTNISAGSISTAVSSPQSQVQPLESPLPSTNEWLGPGPGYIAPSAGFFFGQGSDQRSLVDYLPSRYAADLLIKQYFAAVYPIARIVHRPTFEKLYEGFWDDVSVGIEPPNSVQTIIFAAMFSGVVSMDESTVVREFGVTKASLVDNFKLGTEMALGRANFLWTTKIETLQAFVMYLIPLCRAEISRAHSVLLGAAIRMGECMGLHRDGETYGMNPLETHIRRLIWYQLCFLDIRTCEAQGPRPTIHRENFDTKFPLNVDDADLHPYGLAPVPADRWTDMTFTLMRFEANEMMRTIWVDRPRIERQKISLTAVLTKIETFKKSQAAKYDHMLDEHLPIQKYAKTVKALLMGRFHTMVLHRYHNSVVSPMPERLRTLMVANGMTAMEAGISCEMLPEFKPWAWYNGAYHQFHIAFLLLMEIYVHPERKEADRIWVCLDYVYETNPLGTREQKARTILGELRRKTAVYQSMRGMRAPAVMNQVNMRELESTLQKHKDKHHEMSLVKTLTLDQTVPLLGPDAAQTPMQYADVNDGQSLWVLQTHQLFPCHQPLLTNSDTPSQTHPTSPQQTTSGDDLMADIDWEAFDALFPPQYEEMLFRPEYEYPFPLQGYQGHGVFPGGQASGF</sequence>
<dbReference type="PANTHER" id="PTHR31001:SF40">
    <property type="entry name" value="ZN(II)2CYS6 TRANSCRIPTION FACTOR (EUROFUNG)"/>
    <property type="match status" value="1"/>
</dbReference>
<feature type="domain" description="Zn(2)-C6 fungal-type" evidence="5">
    <location>
        <begin position="40"/>
        <end position="69"/>
    </location>
</feature>
<dbReference type="GO" id="GO:0006351">
    <property type="term" value="P:DNA-templated transcription"/>
    <property type="evidence" value="ECO:0007669"/>
    <property type="project" value="InterPro"/>
</dbReference>
<keyword evidence="2" id="KW-0479">Metal-binding</keyword>
<dbReference type="CDD" id="cd12148">
    <property type="entry name" value="fungal_TF_MHR"/>
    <property type="match status" value="1"/>
</dbReference>
<feature type="compositionally biased region" description="Basic and acidic residues" evidence="4">
    <location>
        <begin position="122"/>
        <end position="134"/>
    </location>
</feature>
<evidence type="ECO:0000256" key="4">
    <source>
        <dbReference type="SAM" id="MobiDB-lite"/>
    </source>
</evidence>
<dbReference type="SMART" id="SM00066">
    <property type="entry name" value="GAL4"/>
    <property type="match status" value="1"/>
</dbReference>
<evidence type="ECO:0000256" key="2">
    <source>
        <dbReference type="ARBA" id="ARBA00022723"/>
    </source>
</evidence>
<dbReference type="Gene3D" id="4.10.240.10">
    <property type="entry name" value="Zn(2)-C6 fungal-type DNA-binding domain"/>
    <property type="match status" value="1"/>
</dbReference>
<reference evidence="6" key="1">
    <citation type="journal article" date="2021" name="IMA Fungus">
        <title>Genomic characterization of three marine fungi, including Emericellopsis atlantica sp. nov. with signatures of a generalist lifestyle and marine biomass degradation.</title>
        <authorList>
            <person name="Hagestad O.C."/>
            <person name="Hou L."/>
            <person name="Andersen J.H."/>
            <person name="Hansen E.H."/>
            <person name="Altermark B."/>
            <person name="Li C."/>
            <person name="Kuhnert E."/>
            <person name="Cox R.J."/>
            <person name="Crous P.W."/>
            <person name="Spatafora J.W."/>
            <person name="Lail K."/>
            <person name="Amirebrahimi M."/>
            <person name="Lipzen A."/>
            <person name="Pangilinan J."/>
            <person name="Andreopoulos W."/>
            <person name="Hayes R.D."/>
            <person name="Ng V."/>
            <person name="Grigoriev I.V."/>
            <person name="Jackson S.A."/>
            <person name="Sutton T.D.S."/>
            <person name="Dobson A.D.W."/>
            <person name="Rama T."/>
        </authorList>
    </citation>
    <scope>NUCLEOTIDE SEQUENCE</scope>
    <source>
        <strain evidence="6">TRa3180A</strain>
    </source>
</reference>
<accession>A0A9P8CH61</accession>
<dbReference type="SMART" id="SM00906">
    <property type="entry name" value="Fungal_trans"/>
    <property type="match status" value="1"/>
</dbReference>
<comment type="caution">
    <text evidence="6">The sequence shown here is derived from an EMBL/GenBank/DDBJ whole genome shotgun (WGS) entry which is preliminary data.</text>
</comment>
<dbReference type="Pfam" id="PF00172">
    <property type="entry name" value="Zn_clus"/>
    <property type="match status" value="1"/>
</dbReference>
<evidence type="ECO:0000256" key="1">
    <source>
        <dbReference type="ARBA" id="ARBA00004123"/>
    </source>
</evidence>
<dbReference type="EMBL" id="MU253799">
    <property type="protein sequence ID" value="KAG9246582.1"/>
    <property type="molecule type" value="Genomic_DNA"/>
</dbReference>
<dbReference type="CDD" id="cd00067">
    <property type="entry name" value="GAL4"/>
    <property type="match status" value="1"/>
</dbReference>
<feature type="region of interest" description="Disordered" evidence="4">
    <location>
        <begin position="747"/>
        <end position="771"/>
    </location>
</feature>
<protein>
    <recommendedName>
        <fullName evidence="5">Zn(2)-C6 fungal-type domain-containing protein</fullName>
    </recommendedName>
</protein>
<evidence type="ECO:0000259" key="5">
    <source>
        <dbReference type="PROSITE" id="PS50048"/>
    </source>
</evidence>
<feature type="compositionally biased region" description="Low complexity" evidence="4">
    <location>
        <begin position="755"/>
        <end position="769"/>
    </location>
</feature>
<organism evidence="6 7">
    <name type="scientific">Calycina marina</name>
    <dbReference type="NCBI Taxonomy" id="1763456"/>
    <lineage>
        <taxon>Eukaryota</taxon>
        <taxon>Fungi</taxon>
        <taxon>Dikarya</taxon>
        <taxon>Ascomycota</taxon>
        <taxon>Pezizomycotina</taxon>
        <taxon>Leotiomycetes</taxon>
        <taxon>Helotiales</taxon>
        <taxon>Pezizellaceae</taxon>
        <taxon>Calycina</taxon>
    </lineage>
</organism>
<dbReference type="PANTHER" id="PTHR31001">
    <property type="entry name" value="UNCHARACTERIZED TRANSCRIPTIONAL REGULATORY PROTEIN"/>
    <property type="match status" value="1"/>
</dbReference>
<dbReference type="GO" id="GO:0008270">
    <property type="term" value="F:zinc ion binding"/>
    <property type="evidence" value="ECO:0007669"/>
    <property type="project" value="InterPro"/>
</dbReference>
<keyword evidence="7" id="KW-1185">Reference proteome</keyword>
<dbReference type="Proteomes" id="UP000887226">
    <property type="component" value="Unassembled WGS sequence"/>
</dbReference>
<dbReference type="PROSITE" id="PS00463">
    <property type="entry name" value="ZN2_CY6_FUNGAL_1"/>
    <property type="match status" value="1"/>
</dbReference>
<dbReference type="SUPFAM" id="SSF57701">
    <property type="entry name" value="Zn2/Cys6 DNA-binding domain"/>
    <property type="match status" value="1"/>
</dbReference>
<feature type="region of interest" description="Disordered" evidence="4">
    <location>
        <begin position="1"/>
        <end position="30"/>
    </location>
</feature>
<dbReference type="GO" id="GO:0005634">
    <property type="term" value="C:nucleus"/>
    <property type="evidence" value="ECO:0007669"/>
    <property type="project" value="UniProtKB-SubCell"/>
</dbReference>